<dbReference type="Proteomes" id="UP000318741">
    <property type="component" value="Chromosome"/>
</dbReference>
<proteinExistence type="predicted"/>
<keyword evidence="4" id="KW-1185">Reference proteome</keyword>
<evidence type="ECO:0000256" key="2">
    <source>
        <dbReference type="SAM" id="SignalP"/>
    </source>
</evidence>
<keyword evidence="2" id="KW-0732">Signal</keyword>
<sequence precursor="true">MSPKAKSMAVLLLLALSGCAPSGPSHDPAADRVRAAFALAAAERAVPVHPDDGSPDDDGVPDDAPDDRRPDPNCPRCQGSGTVPSGDGLARVPCSCLRGSLKDQEIKN</sequence>
<dbReference type="PROSITE" id="PS51257">
    <property type="entry name" value="PROKAR_LIPOPROTEIN"/>
    <property type="match status" value="1"/>
</dbReference>
<feature type="chain" id="PRO_5022070006" evidence="2">
    <location>
        <begin position="23"/>
        <end position="108"/>
    </location>
</feature>
<name>A0A517P792_9PLAN</name>
<dbReference type="AlphaFoldDB" id="A0A517P792"/>
<organism evidence="3 4">
    <name type="scientific">Alienimonas californiensis</name>
    <dbReference type="NCBI Taxonomy" id="2527989"/>
    <lineage>
        <taxon>Bacteria</taxon>
        <taxon>Pseudomonadati</taxon>
        <taxon>Planctomycetota</taxon>
        <taxon>Planctomycetia</taxon>
        <taxon>Planctomycetales</taxon>
        <taxon>Planctomycetaceae</taxon>
        <taxon>Alienimonas</taxon>
    </lineage>
</organism>
<dbReference type="KEGG" id="acaf:CA12_13310"/>
<evidence type="ECO:0000256" key="1">
    <source>
        <dbReference type="SAM" id="MobiDB-lite"/>
    </source>
</evidence>
<evidence type="ECO:0000313" key="4">
    <source>
        <dbReference type="Proteomes" id="UP000318741"/>
    </source>
</evidence>
<accession>A0A517P792</accession>
<feature type="signal peptide" evidence="2">
    <location>
        <begin position="1"/>
        <end position="22"/>
    </location>
</feature>
<gene>
    <name evidence="3" type="ORF">CA12_13310</name>
</gene>
<protein>
    <submittedName>
        <fullName evidence="3">Uncharacterized protein</fullName>
    </submittedName>
</protein>
<evidence type="ECO:0000313" key="3">
    <source>
        <dbReference type="EMBL" id="QDT15248.1"/>
    </source>
</evidence>
<reference evidence="3 4" key="1">
    <citation type="submission" date="2019-02" db="EMBL/GenBank/DDBJ databases">
        <title>Deep-cultivation of Planctomycetes and their phenomic and genomic characterization uncovers novel biology.</title>
        <authorList>
            <person name="Wiegand S."/>
            <person name="Jogler M."/>
            <person name="Boedeker C."/>
            <person name="Pinto D."/>
            <person name="Vollmers J."/>
            <person name="Rivas-Marin E."/>
            <person name="Kohn T."/>
            <person name="Peeters S.H."/>
            <person name="Heuer A."/>
            <person name="Rast P."/>
            <person name="Oberbeckmann S."/>
            <person name="Bunk B."/>
            <person name="Jeske O."/>
            <person name="Meyerdierks A."/>
            <person name="Storesund J.E."/>
            <person name="Kallscheuer N."/>
            <person name="Luecker S."/>
            <person name="Lage O.M."/>
            <person name="Pohl T."/>
            <person name="Merkel B.J."/>
            <person name="Hornburger P."/>
            <person name="Mueller R.-W."/>
            <person name="Bruemmer F."/>
            <person name="Labrenz M."/>
            <person name="Spormann A.M."/>
            <person name="Op den Camp H."/>
            <person name="Overmann J."/>
            <person name="Amann R."/>
            <person name="Jetten M.S.M."/>
            <person name="Mascher T."/>
            <person name="Medema M.H."/>
            <person name="Devos D.P."/>
            <person name="Kaster A.-K."/>
            <person name="Ovreas L."/>
            <person name="Rohde M."/>
            <person name="Galperin M.Y."/>
            <person name="Jogler C."/>
        </authorList>
    </citation>
    <scope>NUCLEOTIDE SEQUENCE [LARGE SCALE GENOMIC DNA]</scope>
    <source>
        <strain evidence="3 4">CA12</strain>
    </source>
</reference>
<feature type="compositionally biased region" description="Acidic residues" evidence="1">
    <location>
        <begin position="53"/>
        <end position="65"/>
    </location>
</feature>
<dbReference type="EMBL" id="CP036265">
    <property type="protein sequence ID" value="QDT15248.1"/>
    <property type="molecule type" value="Genomic_DNA"/>
</dbReference>
<feature type="region of interest" description="Disordered" evidence="1">
    <location>
        <begin position="44"/>
        <end position="91"/>
    </location>
</feature>